<gene>
    <name evidence="5" type="primary">DCAF5</name>
    <name evidence="5" type="ORF">SO694_00047250</name>
</gene>
<dbReference type="PANTHER" id="PTHR14879:SF5">
    <property type="entry name" value="RING-TYPE DOMAIN-CONTAINING PROTEIN"/>
    <property type="match status" value="1"/>
</dbReference>
<feature type="repeat" description="ARM" evidence="2">
    <location>
        <begin position="13"/>
        <end position="55"/>
    </location>
</feature>
<proteinExistence type="predicted"/>
<keyword evidence="1" id="KW-0479">Metal-binding</keyword>
<sequence>MVREHRICIAKAGAIPPLIACLSDESDDIKHDAAATLANLALNTPPRVAITLAGGVAPLVALERDGSARSKRVATQALVNLTANNVNIKAAVAAARATAEIAAHKTLALEQRIVDLERALEERTARDDRLRLSRDELQARIGEFSRVLNRPNAHGVLARAEAGAALSDLRDEAAELKATLADATSCVVCFGAPRSVVLLPCTHACLCPACAANLEACPGCRAPIASRSEFILL</sequence>
<keyword evidence="3" id="KW-0175">Coiled coil</keyword>
<evidence type="ECO:0000256" key="1">
    <source>
        <dbReference type="PROSITE-ProRule" id="PRU00175"/>
    </source>
</evidence>
<dbReference type="EMBL" id="JBBJCI010000080">
    <property type="protein sequence ID" value="KAK7249333.1"/>
    <property type="molecule type" value="Genomic_DNA"/>
</dbReference>
<evidence type="ECO:0000259" key="4">
    <source>
        <dbReference type="PROSITE" id="PS50089"/>
    </source>
</evidence>
<dbReference type="PROSITE" id="PS50176">
    <property type="entry name" value="ARM_REPEAT"/>
    <property type="match status" value="1"/>
</dbReference>
<name>A0ABR1G858_AURAN</name>
<keyword evidence="1" id="KW-0862">Zinc</keyword>
<dbReference type="SUPFAM" id="SSF57850">
    <property type="entry name" value="RING/U-box"/>
    <property type="match status" value="1"/>
</dbReference>
<dbReference type="Proteomes" id="UP001363151">
    <property type="component" value="Unassembled WGS sequence"/>
</dbReference>
<dbReference type="Gene3D" id="1.25.10.10">
    <property type="entry name" value="Leucine-rich Repeat Variant"/>
    <property type="match status" value="1"/>
</dbReference>
<dbReference type="InterPro" id="IPR000225">
    <property type="entry name" value="Armadillo"/>
</dbReference>
<dbReference type="SUPFAM" id="SSF48371">
    <property type="entry name" value="ARM repeat"/>
    <property type="match status" value="1"/>
</dbReference>
<dbReference type="InterPro" id="IPR051728">
    <property type="entry name" value="RING-FYVE_E3_ubiquitin-ligase"/>
</dbReference>
<keyword evidence="1" id="KW-0863">Zinc-finger</keyword>
<feature type="domain" description="RING-type" evidence="4">
    <location>
        <begin position="186"/>
        <end position="221"/>
    </location>
</feature>
<dbReference type="InterPro" id="IPR011989">
    <property type="entry name" value="ARM-like"/>
</dbReference>
<dbReference type="Pfam" id="PF00514">
    <property type="entry name" value="Arm"/>
    <property type="match status" value="1"/>
</dbReference>
<evidence type="ECO:0000256" key="3">
    <source>
        <dbReference type="SAM" id="Coils"/>
    </source>
</evidence>
<evidence type="ECO:0000313" key="6">
    <source>
        <dbReference type="Proteomes" id="UP001363151"/>
    </source>
</evidence>
<dbReference type="InterPro" id="IPR016024">
    <property type="entry name" value="ARM-type_fold"/>
</dbReference>
<dbReference type="InterPro" id="IPR013083">
    <property type="entry name" value="Znf_RING/FYVE/PHD"/>
</dbReference>
<dbReference type="Pfam" id="PF13920">
    <property type="entry name" value="zf-C3HC4_3"/>
    <property type="match status" value="1"/>
</dbReference>
<dbReference type="InterPro" id="IPR001841">
    <property type="entry name" value="Znf_RING"/>
</dbReference>
<keyword evidence="6" id="KW-1185">Reference proteome</keyword>
<feature type="coiled-coil region" evidence="3">
    <location>
        <begin position="159"/>
        <end position="186"/>
    </location>
</feature>
<evidence type="ECO:0000256" key="2">
    <source>
        <dbReference type="PROSITE-ProRule" id="PRU00259"/>
    </source>
</evidence>
<accession>A0ABR1G858</accession>
<evidence type="ECO:0000313" key="5">
    <source>
        <dbReference type="EMBL" id="KAK7249333.1"/>
    </source>
</evidence>
<dbReference type="PROSITE" id="PS50089">
    <property type="entry name" value="ZF_RING_2"/>
    <property type="match status" value="1"/>
</dbReference>
<dbReference type="Gene3D" id="3.30.40.10">
    <property type="entry name" value="Zinc/RING finger domain, C3HC4 (zinc finger)"/>
    <property type="match status" value="1"/>
</dbReference>
<protein>
    <submittedName>
        <fullName evidence="5">Cullin associated factor</fullName>
    </submittedName>
</protein>
<dbReference type="SMART" id="SM00185">
    <property type="entry name" value="ARM"/>
    <property type="match status" value="2"/>
</dbReference>
<organism evidence="5 6">
    <name type="scientific">Aureococcus anophagefferens</name>
    <name type="common">Harmful bloom alga</name>
    <dbReference type="NCBI Taxonomy" id="44056"/>
    <lineage>
        <taxon>Eukaryota</taxon>
        <taxon>Sar</taxon>
        <taxon>Stramenopiles</taxon>
        <taxon>Ochrophyta</taxon>
        <taxon>Pelagophyceae</taxon>
        <taxon>Pelagomonadales</taxon>
        <taxon>Pelagomonadaceae</taxon>
        <taxon>Aureococcus</taxon>
    </lineage>
</organism>
<comment type="caution">
    <text evidence="5">The sequence shown here is derived from an EMBL/GenBank/DDBJ whole genome shotgun (WGS) entry which is preliminary data.</text>
</comment>
<dbReference type="PANTHER" id="PTHR14879">
    <property type="entry name" value="CASPASE REGULATOR, RING FINGER DOMAIN-CONTAINING"/>
    <property type="match status" value="1"/>
</dbReference>
<reference evidence="5 6" key="1">
    <citation type="submission" date="2024-03" db="EMBL/GenBank/DDBJ databases">
        <title>Aureococcus anophagefferens CCMP1851 and Kratosvirus quantuckense: Draft genome of a second virus-susceptible host strain in the model system.</title>
        <authorList>
            <person name="Chase E."/>
            <person name="Truchon A.R."/>
            <person name="Schepens W."/>
            <person name="Wilhelm S.W."/>
        </authorList>
    </citation>
    <scope>NUCLEOTIDE SEQUENCE [LARGE SCALE GENOMIC DNA]</scope>
    <source>
        <strain evidence="5 6">CCMP1851</strain>
    </source>
</reference>